<organism evidence="6 7">
    <name type="scientific">Terasakiispira papahanaumokuakeensis</name>
    <dbReference type="NCBI Taxonomy" id="197479"/>
    <lineage>
        <taxon>Bacteria</taxon>
        <taxon>Pseudomonadati</taxon>
        <taxon>Pseudomonadota</taxon>
        <taxon>Gammaproteobacteria</taxon>
        <taxon>Oceanospirillales</taxon>
        <taxon>Terasakiispira</taxon>
    </lineage>
</organism>
<sequence>MNALLHEIAVFVKVVETGSFSAASRQLGTTPSATSRAVSRLEKALSTQLLERSTRKLRLSDSGQAVYRHGQAMMGAAQAALEVSGHINETPQGVVRISIPKAVGHYVIHPHIPDFLAQYPEVDVLMRLEDRHFDLIDDPIDLALRITDQPPPGLMGRELMKISHVICATPHYLTTHGTPQTPKDLQQHSCICLGEIPADAHWKFQRAHQRVTVPVKGRYAANHTGVRLSAIQQHLGIGSLPHFTAREALERGEIVPVLPEWTFKTQYCGGLWVLYPPNKHLPAKLRALIQFLSERLTATTAKKS</sequence>
<keyword evidence="3" id="KW-0238">DNA-binding</keyword>
<keyword evidence="7" id="KW-1185">Reference proteome</keyword>
<protein>
    <submittedName>
        <fullName evidence="6">Transcriptional regulator</fullName>
    </submittedName>
</protein>
<dbReference type="Gene3D" id="1.10.10.10">
    <property type="entry name" value="Winged helix-like DNA-binding domain superfamily/Winged helix DNA-binding domain"/>
    <property type="match status" value="1"/>
</dbReference>
<dbReference type="EMBL" id="MDTQ01000001">
    <property type="protein sequence ID" value="ODC04070.1"/>
    <property type="molecule type" value="Genomic_DNA"/>
</dbReference>
<keyword evidence="2" id="KW-0805">Transcription regulation</keyword>
<dbReference type="GO" id="GO:0043565">
    <property type="term" value="F:sequence-specific DNA binding"/>
    <property type="evidence" value="ECO:0007669"/>
    <property type="project" value="TreeGrafter"/>
</dbReference>
<evidence type="ECO:0000256" key="3">
    <source>
        <dbReference type="ARBA" id="ARBA00023125"/>
    </source>
</evidence>
<dbReference type="STRING" id="197479.BFW38_11530"/>
<comment type="similarity">
    <text evidence="1">Belongs to the LysR transcriptional regulatory family.</text>
</comment>
<dbReference type="FunFam" id="1.10.10.10:FF:000001">
    <property type="entry name" value="LysR family transcriptional regulator"/>
    <property type="match status" value="1"/>
</dbReference>
<dbReference type="Proteomes" id="UP000094291">
    <property type="component" value="Unassembled WGS sequence"/>
</dbReference>
<evidence type="ECO:0000313" key="7">
    <source>
        <dbReference type="Proteomes" id="UP000094291"/>
    </source>
</evidence>
<dbReference type="PROSITE" id="PS50931">
    <property type="entry name" value="HTH_LYSR"/>
    <property type="match status" value="1"/>
</dbReference>
<evidence type="ECO:0000313" key="6">
    <source>
        <dbReference type="EMBL" id="ODC04070.1"/>
    </source>
</evidence>
<feature type="domain" description="HTH lysR-type" evidence="5">
    <location>
        <begin position="1"/>
        <end position="60"/>
    </location>
</feature>
<reference evidence="6 7" key="1">
    <citation type="submission" date="2016-08" db="EMBL/GenBank/DDBJ databases">
        <authorList>
            <person name="Seilhamer J.J."/>
        </authorList>
    </citation>
    <scope>NUCLEOTIDE SEQUENCE [LARGE SCALE GENOMIC DNA]</scope>
    <source>
        <strain evidence="6 7">PH27A</strain>
    </source>
</reference>
<evidence type="ECO:0000259" key="5">
    <source>
        <dbReference type="PROSITE" id="PS50931"/>
    </source>
</evidence>
<dbReference type="SUPFAM" id="SSF46785">
    <property type="entry name" value="Winged helix' DNA-binding domain"/>
    <property type="match status" value="1"/>
</dbReference>
<dbReference type="Pfam" id="PF00126">
    <property type="entry name" value="HTH_1"/>
    <property type="match status" value="1"/>
</dbReference>
<dbReference type="InterPro" id="IPR036388">
    <property type="entry name" value="WH-like_DNA-bd_sf"/>
</dbReference>
<dbReference type="PANTHER" id="PTHR30537">
    <property type="entry name" value="HTH-TYPE TRANSCRIPTIONAL REGULATOR"/>
    <property type="match status" value="1"/>
</dbReference>
<dbReference type="Gene3D" id="3.40.190.290">
    <property type="match status" value="1"/>
</dbReference>
<dbReference type="PANTHER" id="PTHR30537:SF5">
    <property type="entry name" value="HTH-TYPE TRANSCRIPTIONAL ACTIVATOR TTDR-RELATED"/>
    <property type="match status" value="1"/>
</dbReference>
<dbReference type="GO" id="GO:0003700">
    <property type="term" value="F:DNA-binding transcription factor activity"/>
    <property type="evidence" value="ECO:0007669"/>
    <property type="project" value="InterPro"/>
</dbReference>
<dbReference type="InterPro" id="IPR000847">
    <property type="entry name" value="LysR_HTH_N"/>
</dbReference>
<dbReference type="AlphaFoldDB" id="A0A1E2VAM8"/>
<dbReference type="InterPro" id="IPR005119">
    <property type="entry name" value="LysR_subst-bd"/>
</dbReference>
<proteinExistence type="inferred from homology"/>
<dbReference type="OrthoDB" id="9815676at2"/>
<dbReference type="CDD" id="cd08422">
    <property type="entry name" value="PBP2_CrgA_like"/>
    <property type="match status" value="1"/>
</dbReference>
<evidence type="ECO:0000256" key="4">
    <source>
        <dbReference type="ARBA" id="ARBA00023163"/>
    </source>
</evidence>
<dbReference type="RefSeq" id="WP_068998868.1">
    <property type="nucleotide sequence ID" value="NZ_MDTQ01000001.1"/>
</dbReference>
<evidence type="ECO:0000256" key="2">
    <source>
        <dbReference type="ARBA" id="ARBA00023015"/>
    </source>
</evidence>
<comment type="caution">
    <text evidence="6">The sequence shown here is derived from an EMBL/GenBank/DDBJ whole genome shotgun (WGS) entry which is preliminary data.</text>
</comment>
<dbReference type="GO" id="GO:0006351">
    <property type="term" value="P:DNA-templated transcription"/>
    <property type="evidence" value="ECO:0007669"/>
    <property type="project" value="TreeGrafter"/>
</dbReference>
<keyword evidence="4" id="KW-0804">Transcription</keyword>
<dbReference type="Pfam" id="PF03466">
    <property type="entry name" value="LysR_substrate"/>
    <property type="match status" value="1"/>
</dbReference>
<evidence type="ECO:0000256" key="1">
    <source>
        <dbReference type="ARBA" id="ARBA00009437"/>
    </source>
</evidence>
<dbReference type="InterPro" id="IPR058163">
    <property type="entry name" value="LysR-type_TF_proteobact-type"/>
</dbReference>
<accession>A0A1E2VAM8</accession>
<name>A0A1E2VAM8_9GAMM</name>
<dbReference type="SUPFAM" id="SSF53850">
    <property type="entry name" value="Periplasmic binding protein-like II"/>
    <property type="match status" value="1"/>
</dbReference>
<dbReference type="InterPro" id="IPR036390">
    <property type="entry name" value="WH_DNA-bd_sf"/>
</dbReference>
<gene>
    <name evidence="6" type="ORF">BFW38_11530</name>
</gene>